<dbReference type="KEGG" id="hsd:SD1D_1053"/>
<keyword evidence="2" id="KW-1185">Reference proteome</keyword>
<dbReference type="AlphaFoldDB" id="A0A0K8J5G7"/>
<evidence type="ECO:0000313" key="2">
    <source>
        <dbReference type="Proteomes" id="UP000196053"/>
    </source>
</evidence>
<accession>A0A0K8J5G7</accession>
<protein>
    <recommendedName>
        <fullName evidence="3">Sporulation protein YqfC</fullName>
    </recommendedName>
</protein>
<organism evidence="1 2">
    <name type="scientific">Herbinix luporum</name>
    <dbReference type="NCBI Taxonomy" id="1679721"/>
    <lineage>
        <taxon>Bacteria</taxon>
        <taxon>Bacillati</taxon>
        <taxon>Bacillota</taxon>
        <taxon>Clostridia</taxon>
        <taxon>Lachnospirales</taxon>
        <taxon>Lachnospiraceae</taxon>
        <taxon>Herbinix</taxon>
    </lineage>
</organism>
<dbReference type="EMBL" id="LN879430">
    <property type="protein sequence ID" value="CUH92599.1"/>
    <property type="molecule type" value="Genomic_DNA"/>
</dbReference>
<reference evidence="2" key="1">
    <citation type="submission" date="2015-09" db="EMBL/GenBank/DDBJ databases">
        <authorList>
            <person name="Wibberg D."/>
        </authorList>
    </citation>
    <scope>NUCLEOTIDE SEQUENCE [LARGE SCALE GENOMIC DNA]</scope>
    <source>
        <strain evidence="2">SD1D</strain>
    </source>
</reference>
<dbReference type="Proteomes" id="UP000196053">
    <property type="component" value="Chromosome I"/>
</dbReference>
<dbReference type="InterPro" id="IPR022476">
    <property type="entry name" value="Spore_YabP/YqfC"/>
</dbReference>
<dbReference type="Pfam" id="PF07873">
    <property type="entry name" value="YabP"/>
    <property type="match status" value="1"/>
</dbReference>
<evidence type="ECO:0008006" key="3">
    <source>
        <dbReference type="Google" id="ProtNLM"/>
    </source>
</evidence>
<gene>
    <name evidence="1" type="ORF">SD1D_1053</name>
</gene>
<sequence length="120" mass="13848">MGRNLKSTHKKFKKEAKKTLYKGLDTKKRKLEPRLTYLEELSSHLSLPPDIIAGAPIITAYGRNEICIENYKGIIEYNDKLVKVQAKSCKICIEGRALNILYFTEDEMKVTGYIKAIYYQ</sequence>
<proteinExistence type="predicted"/>
<name>A0A0K8J5G7_9FIRM</name>
<dbReference type="RefSeq" id="WP_087758787.1">
    <property type="nucleotide sequence ID" value="NZ_DUPS01000029.1"/>
</dbReference>
<dbReference type="OrthoDB" id="2989236at2"/>
<evidence type="ECO:0000313" key="1">
    <source>
        <dbReference type="EMBL" id="CUH92599.1"/>
    </source>
</evidence>